<dbReference type="AlphaFoldDB" id="A0A7J6PAE8"/>
<dbReference type="OrthoDB" id="461789at2759"/>
<accession>A0A7J6PAE8</accession>
<feature type="compositionally biased region" description="Polar residues" evidence="1">
    <location>
        <begin position="370"/>
        <end position="385"/>
    </location>
</feature>
<feature type="compositionally biased region" description="Low complexity" evidence="1">
    <location>
        <begin position="357"/>
        <end position="368"/>
    </location>
</feature>
<evidence type="ECO:0000313" key="2">
    <source>
        <dbReference type="EMBL" id="KAF4693089.1"/>
    </source>
</evidence>
<feature type="region of interest" description="Disordered" evidence="1">
    <location>
        <begin position="1"/>
        <end position="87"/>
    </location>
</feature>
<reference evidence="2 3" key="1">
    <citation type="submission" date="2020-04" db="EMBL/GenBank/DDBJ databases">
        <title>Perkinsus olseni comparative genomics.</title>
        <authorList>
            <person name="Bogema D.R."/>
        </authorList>
    </citation>
    <scope>NUCLEOTIDE SEQUENCE [LARGE SCALE GENOMIC DNA]</scope>
    <source>
        <strain evidence="2">00978-12</strain>
    </source>
</reference>
<dbReference type="EMBL" id="JABANP010000050">
    <property type="protein sequence ID" value="KAF4693089.1"/>
    <property type="molecule type" value="Genomic_DNA"/>
</dbReference>
<protein>
    <submittedName>
        <fullName evidence="2">Uncharacterized protein</fullName>
    </submittedName>
</protein>
<feature type="compositionally biased region" description="Basic and acidic residues" evidence="1">
    <location>
        <begin position="431"/>
        <end position="440"/>
    </location>
</feature>
<sequence length="451" mass="48098">MVHRKSAPKAPRDHPPLDPAAEPQQDEAVKPEGETSSVKKTKRARRGSRDSSTVDSPRKRSKKPEYLVDRNVQGDPIDGQGGTPREHKRVIPLTGKLREAVLATHKSGVELKKLKPEFHPDLKVERRPIVEAPASTVVQLPPAESKAQRELVTLQGLYIRLKDIAIHQRNDITRLQTENQRLNGVLQRTMSQCNLYKQQLEHLQQQQTISQPQGLAAGEDLLRGASGTATSLLRQLASAGLLDTTGAHSSATTSSPSQLRAFSAGSFPTTSTPSLFPVLKQDNFGEPAPPPQQATPPVGNTSLLDLLRQNISTTDSNTPTPPPFTLPTFPEAKFDSSGQLQDASASNQLQSPPPVAPVAGASIPAPAARSENQQSASLNGSPVDSSHSDLAAERQETSGTVNDGPSEVPSSSASPVRQADGADARPSLGVDENKSLDVEHPIGAQAENADA</sequence>
<comment type="caution">
    <text evidence="2">The sequence shown here is derived from an EMBL/GenBank/DDBJ whole genome shotgun (WGS) entry which is preliminary data.</text>
</comment>
<feature type="compositionally biased region" description="Polar residues" evidence="1">
    <location>
        <begin position="336"/>
        <end position="350"/>
    </location>
</feature>
<proteinExistence type="predicted"/>
<feature type="region of interest" description="Disordered" evidence="1">
    <location>
        <begin position="245"/>
        <end position="300"/>
    </location>
</feature>
<name>A0A7J6PAE8_PEROL</name>
<feature type="compositionally biased region" description="Basic and acidic residues" evidence="1">
    <location>
        <begin position="386"/>
        <end position="396"/>
    </location>
</feature>
<feature type="region of interest" description="Disordered" evidence="1">
    <location>
        <begin position="312"/>
        <end position="451"/>
    </location>
</feature>
<feature type="compositionally biased region" description="Low complexity" evidence="1">
    <location>
        <begin position="405"/>
        <end position="416"/>
    </location>
</feature>
<evidence type="ECO:0000313" key="3">
    <source>
        <dbReference type="Proteomes" id="UP000541610"/>
    </source>
</evidence>
<dbReference type="Proteomes" id="UP000541610">
    <property type="component" value="Unassembled WGS sequence"/>
</dbReference>
<gene>
    <name evidence="2" type="ORF">FOZ60_011873</name>
</gene>
<evidence type="ECO:0000256" key="1">
    <source>
        <dbReference type="SAM" id="MobiDB-lite"/>
    </source>
</evidence>
<organism evidence="2 3">
    <name type="scientific">Perkinsus olseni</name>
    <name type="common">Perkinsus atlanticus</name>
    <dbReference type="NCBI Taxonomy" id="32597"/>
    <lineage>
        <taxon>Eukaryota</taxon>
        <taxon>Sar</taxon>
        <taxon>Alveolata</taxon>
        <taxon>Perkinsozoa</taxon>
        <taxon>Perkinsea</taxon>
        <taxon>Perkinsida</taxon>
        <taxon>Perkinsidae</taxon>
        <taxon>Perkinsus</taxon>
    </lineage>
</organism>
<feature type="compositionally biased region" description="Low complexity" evidence="1">
    <location>
        <begin position="245"/>
        <end position="257"/>
    </location>
</feature>